<comment type="similarity">
    <text evidence="2">Belongs to the nitroreductase family.</text>
</comment>
<dbReference type="GO" id="GO:0016491">
    <property type="term" value="F:oxidoreductase activity"/>
    <property type="evidence" value="ECO:0007669"/>
    <property type="project" value="UniProtKB-KW"/>
</dbReference>
<dbReference type="InterPro" id="IPR029479">
    <property type="entry name" value="Nitroreductase"/>
</dbReference>
<feature type="domain" description="Nitroreductase" evidence="6">
    <location>
        <begin position="20"/>
        <end position="82"/>
    </location>
</feature>
<protein>
    <recommendedName>
        <fullName evidence="6">Nitroreductase domain-containing protein</fullName>
    </recommendedName>
</protein>
<evidence type="ECO:0000313" key="7">
    <source>
        <dbReference type="EMBL" id="KAF5388708.1"/>
    </source>
</evidence>
<evidence type="ECO:0000256" key="3">
    <source>
        <dbReference type="ARBA" id="ARBA00022630"/>
    </source>
</evidence>
<reference evidence="7 8" key="1">
    <citation type="journal article" date="2020" name="ISME J.">
        <title>Uncovering the hidden diversity of litter-decomposition mechanisms in mushroom-forming fungi.</title>
        <authorList>
            <person name="Floudas D."/>
            <person name="Bentzer J."/>
            <person name="Ahren D."/>
            <person name="Johansson T."/>
            <person name="Persson P."/>
            <person name="Tunlid A."/>
        </authorList>
    </citation>
    <scope>NUCLEOTIDE SEQUENCE [LARGE SCALE GENOMIC DNA]</scope>
    <source>
        <strain evidence="7 8">CBS 406.79</strain>
    </source>
</reference>
<dbReference type="SUPFAM" id="SSF55469">
    <property type="entry name" value="FMN-dependent nitroreductase-like"/>
    <property type="match status" value="1"/>
</dbReference>
<dbReference type="PANTHER" id="PTHR43673">
    <property type="entry name" value="NAD(P)H NITROREDUCTASE YDGI-RELATED"/>
    <property type="match status" value="1"/>
</dbReference>
<comment type="cofactor">
    <cofactor evidence="1">
        <name>FMN</name>
        <dbReference type="ChEBI" id="CHEBI:58210"/>
    </cofactor>
</comment>
<evidence type="ECO:0000256" key="1">
    <source>
        <dbReference type="ARBA" id="ARBA00001917"/>
    </source>
</evidence>
<dbReference type="Pfam" id="PF00881">
    <property type="entry name" value="Nitroreductase"/>
    <property type="match status" value="1"/>
</dbReference>
<dbReference type="Gene3D" id="3.40.109.10">
    <property type="entry name" value="NADH Oxidase"/>
    <property type="match status" value="1"/>
</dbReference>
<accession>A0A8H5HSH7</accession>
<keyword evidence="3" id="KW-0285">Flavoprotein</keyword>
<evidence type="ECO:0000256" key="2">
    <source>
        <dbReference type="ARBA" id="ARBA00007118"/>
    </source>
</evidence>
<keyword evidence="8" id="KW-1185">Reference proteome</keyword>
<proteinExistence type="inferred from homology"/>
<sequence>MTISLEPKSPTLMTLGEAVVARHTTRQFLPDKPVPKDILHSALKLASLAPSNSNIQPWRLYVLSGPAADRLKKALVAEVSSGADSFARGFQTLQL</sequence>
<dbReference type="OrthoDB" id="41362at2759"/>
<dbReference type="AlphaFoldDB" id="A0A8H5HSH7"/>
<evidence type="ECO:0000256" key="5">
    <source>
        <dbReference type="ARBA" id="ARBA00023002"/>
    </source>
</evidence>
<comment type="caution">
    <text evidence="7">The sequence shown here is derived from an EMBL/GenBank/DDBJ whole genome shotgun (WGS) entry which is preliminary data.</text>
</comment>
<evidence type="ECO:0000259" key="6">
    <source>
        <dbReference type="Pfam" id="PF00881"/>
    </source>
</evidence>
<organism evidence="7 8">
    <name type="scientific">Collybiopsis confluens</name>
    <dbReference type="NCBI Taxonomy" id="2823264"/>
    <lineage>
        <taxon>Eukaryota</taxon>
        <taxon>Fungi</taxon>
        <taxon>Dikarya</taxon>
        <taxon>Basidiomycota</taxon>
        <taxon>Agaricomycotina</taxon>
        <taxon>Agaricomycetes</taxon>
        <taxon>Agaricomycetidae</taxon>
        <taxon>Agaricales</taxon>
        <taxon>Marasmiineae</taxon>
        <taxon>Omphalotaceae</taxon>
        <taxon>Collybiopsis</taxon>
    </lineage>
</organism>
<dbReference type="Proteomes" id="UP000518752">
    <property type="component" value="Unassembled WGS sequence"/>
</dbReference>
<keyword evidence="4" id="KW-0288">FMN</keyword>
<evidence type="ECO:0000313" key="8">
    <source>
        <dbReference type="Proteomes" id="UP000518752"/>
    </source>
</evidence>
<dbReference type="PANTHER" id="PTHR43673:SF2">
    <property type="entry name" value="NITROREDUCTASE"/>
    <property type="match status" value="1"/>
</dbReference>
<dbReference type="InterPro" id="IPR000415">
    <property type="entry name" value="Nitroreductase-like"/>
</dbReference>
<evidence type="ECO:0000256" key="4">
    <source>
        <dbReference type="ARBA" id="ARBA00022643"/>
    </source>
</evidence>
<dbReference type="EMBL" id="JAACJN010000028">
    <property type="protein sequence ID" value="KAF5388708.1"/>
    <property type="molecule type" value="Genomic_DNA"/>
</dbReference>
<gene>
    <name evidence="7" type="ORF">D9757_004861</name>
</gene>
<keyword evidence="5" id="KW-0560">Oxidoreductase</keyword>
<name>A0A8H5HSH7_9AGAR</name>